<keyword evidence="2" id="KW-1185">Reference proteome</keyword>
<evidence type="ECO:0000313" key="2">
    <source>
        <dbReference type="Proteomes" id="UP000053780"/>
    </source>
</evidence>
<proteinExistence type="predicted"/>
<name>T0L4Q2_9MICR</name>
<protein>
    <submittedName>
        <fullName evidence="1">Uncharacterized protein</fullName>
    </submittedName>
</protein>
<dbReference type="Proteomes" id="UP000053780">
    <property type="component" value="Unassembled WGS sequence"/>
</dbReference>
<dbReference type="AlphaFoldDB" id="T0L4Q2"/>
<organism evidence="1 2">
    <name type="scientific">Vairimorpha apis BRL 01</name>
    <dbReference type="NCBI Taxonomy" id="1037528"/>
    <lineage>
        <taxon>Eukaryota</taxon>
        <taxon>Fungi</taxon>
        <taxon>Fungi incertae sedis</taxon>
        <taxon>Microsporidia</taxon>
        <taxon>Nosematidae</taxon>
        <taxon>Vairimorpha</taxon>
    </lineage>
</organism>
<reference evidence="1 2" key="1">
    <citation type="journal article" date="2013" name="BMC Genomics">
        <title>Genome sequencing and comparative genomics of honey bee microsporidia, Nosema apis reveal novel insights into host-parasite interactions.</title>
        <authorList>
            <person name="Chen Yp."/>
            <person name="Pettis J.S."/>
            <person name="Zhao Y."/>
            <person name="Liu X."/>
            <person name="Tallon L.J."/>
            <person name="Sadzewicz L.D."/>
            <person name="Li R."/>
            <person name="Zheng H."/>
            <person name="Huang S."/>
            <person name="Zhang X."/>
            <person name="Hamilton M.C."/>
            <person name="Pernal S.F."/>
            <person name="Melathopoulos A.P."/>
            <person name="Yan X."/>
            <person name="Evans J.D."/>
        </authorList>
    </citation>
    <scope>NUCLEOTIDE SEQUENCE [LARGE SCALE GENOMIC DNA]</scope>
    <source>
        <strain evidence="1 2">BRL 01</strain>
    </source>
</reference>
<dbReference type="EMBL" id="KE647367">
    <property type="protein sequence ID" value="EQB59753.1"/>
    <property type="molecule type" value="Genomic_DNA"/>
</dbReference>
<evidence type="ECO:0000313" key="1">
    <source>
        <dbReference type="EMBL" id="EQB59753.1"/>
    </source>
</evidence>
<dbReference type="HOGENOM" id="CLU_709985_0_0_1"/>
<gene>
    <name evidence="1" type="ORF">NAPIS_ORF02682</name>
</gene>
<dbReference type="VEuPathDB" id="MicrosporidiaDB:NAPIS_ORF02682"/>
<accession>T0L4Q2</accession>
<sequence length="389" mass="45936">MCDNLDLDTSPEQSEKHDDVRVVRDINLLKKPEEPEVSDLVINCVYHDPEIELKEKLFIQDICKKTLSKFNENINNLIYKHYHQNLSHYISKNVSSLNFRFRIFLLAKARFIWEKYRIFWNENRSNLENKIISALTDFNLLNSLVKRQIFDNLQYKINEILKLYEEEKVNFFIKKESEHSKGEEIKFIKITKDLITTEKFDIDTGDETVEKGNKHVKIHNVTSSTKGKNKVNVEEELKTVTEEEDILYYNNQNYTTTDKSIANVQESIPNKKATDDLKSKNLKIKYIDFNKDLNAEFDDALTNLQESLNNTRKIIYDVLQKYKNSLNKYIEEDILYFVENVDISVFSEGHDRDRDNVKKFINNTEFIVKSELNVFIEKCVNGLIVLVLD</sequence>